<dbReference type="eggNOG" id="ENOG502RS5Y">
    <property type="taxonomic scope" value="Eukaryota"/>
</dbReference>
<reference evidence="4" key="1">
    <citation type="journal article" date="2013" name="Genome Announc.">
        <title>Draft genome sequence of the grapevine dieback fungus Eutypa lata UCR-EL1.</title>
        <authorList>
            <person name="Blanco-Ulate B."/>
            <person name="Rolshausen P.E."/>
            <person name="Cantu D."/>
        </authorList>
    </citation>
    <scope>NUCLEOTIDE SEQUENCE [LARGE SCALE GENOMIC DNA]</scope>
    <source>
        <strain evidence="4">UCR-EL1</strain>
    </source>
</reference>
<evidence type="ECO:0000313" key="3">
    <source>
        <dbReference type="EMBL" id="EMR72279.1"/>
    </source>
</evidence>
<dbReference type="OrthoDB" id="4850804at2759"/>
<evidence type="ECO:0000256" key="1">
    <source>
        <dbReference type="ARBA" id="ARBA00023242"/>
    </source>
</evidence>
<keyword evidence="4" id="KW-1185">Reference proteome</keyword>
<sequence>MSFTQNNNSLMGFSVHQPAVGAALQFFPPMGSKQLDEMINAYVPGTASILDKRTVVTCEFVQHSIATGELFKFFMVYPSHASDSFESPASLQDSAYGSFDTSPVMSESQWTNTSASSSSKVQSATKKSTAADFSHIPGMKIMTREGLDVTNSASRGCKTKEQRDHAHLMRIIKACEACRKKKIRCDPSHKKRSSHSHSPEPKASKKARKSSSVVPRATAQTPVSNQSTGFAPVPFAGSQGPPAEANNPAQWDVSSFDTYVPADEVDIFAEMESWDQFINYGDEPATVQQPDWDDFNVDQFSPTTTFTSSTSPSQPRTPAARGLGSNAFEYASASDFTASGGVDYAGAFASGESAPALPYLNPGGVESGTNYIDFNLYSPGSSCDGELGYSKDITVSAPSPRQEKSDRSGRIDRVDRVDHVEDLWRGFWEESEQNAPVDIA</sequence>
<feature type="compositionally biased region" description="Basic and acidic residues" evidence="2">
    <location>
        <begin position="401"/>
        <end position="412"/>
    </location>
</feature>
<evidence type="ECO:0000313" key="4">
    <source>
        <dbReference type="Proteomes" id="UP000012174"/>
    </source>
</evidence>
<proteinExistence type="predicted"/>
<evidence type="ECO:0000256" key="2">
    <source>
        <dbReference type="SAM" id="MobiDB-lite"/>
    </source>
</evidence>
<dbReference type="HOGENOM" id="CLU_622609_0_0_1"/>
<dbReference type="InterPro" id="IPR036864">
    <property type="entry name" value="Zn2-C6_fun-type_DNA-bd_sf"/>
</dbReference>
<feature type="compositionally biased region" description="Basic residues" evidence="2">
    <location>
        <begin position="184"/>
        <end position="195"/>
    </location>
</feature>
<dbReference type="KEGG" id="ela:UCREL1_652"/>
<dbReference type="OMA" id="RPWHAND"/>
<name>M7T058_EUTLA</name>
<feature type="compositionally biased region" description="Polar residues" evidence="2">
    <location>
        <begin position="218"/>
        <end position="229"/>
    </location>
</feature>
<dbReference type="InterPro" id="IPR001138">
    <property type="entry name" value="Zn2Cys6_DnaBD"/>
</dbReference>
<feature type="region of interest" description="Disordered" evidence="2">
    <location>
        <begin position="184"/>
        <end position="246"/>
    </location>
</feature>
<feature type="region of interest" description="Disordered" evidence="2">
    <location>
        <begin position="391"/>
        <end position="412"/>
    </location>
</feature>
<accession>M7T058</accession>
<organism evidence="3 4">
    <name type="scientific">Eutypa lata (strain UCR-EL1)</name>
    <name type="common">Grapevine dieback disease fungus</name>
    <name type="synonym">Eutypa armeniacae</name>
    <dbReference type="NCBI Taxonomy" id="1287681"/>
    <lineage>
        <taxon>Eukaryota</taxon>
        <taxon>Fungi</taxon>
        <taxon>Dikarya</taxon>
        <taxon>Ascomycota</taxon>
        <taxon>Pezizomycotina</taxon>
        <taxon>Sordariomycetes</taxon>
        <taxon>Xylariomycetidae</taxon>
        <taxon>Xylariales</taxon>
        <taxon>Diatrypaceae</taxon>
        <taxon>Eutypa</taxon>
    </lineage>
</organism>
<keyword evidence="1" id="KW-0539">Nucleus</keyword>
<dbReference type="AlphaFoldDB" id="M7T058"/>
<protein>
    <recommendedName>
        <fullName evidence="5">Zn(2)-C6 fungal-type domain-containing protein</fullName>
    </recommendedName>
</protein>
<evidence type="ECO:0008006" key="5">
    <source>
        <dbReference type="Google" id="ProtNLM"/>
    </source>
</evidence>
<dbReference type="EMBL" id="KB705478">
    <property type="protein sequence ID" value="EMR72279.1"/>
    <property type="molecule type" value="Genomic_DNA"/>
</dbReference>
<dbReference type="GO" id="GO:0000981">
    <property type="term" value="F:DNA-binding transcription factor activity, RNA polymerase II-specific"/>
    <property type="evidence" value="ECO:0007669"/>
    <property type="project" value="InterPro"/>
</dbReference>
<dbReference type="CDD" id="cd00067">
    <property type="entry name" value="GAL4"/>
    <property type="match status" value="1"/>
</dbReference>
<dbReference type="STRING" id="1287681.M7T058"/>
<dbReference type="Proteomes" id="UP000012174">
    <property type="component" value="Unassembled WGS sequence"/>
</dbReference>
<dbReference type="GO" id="GO:0008270">
    <property type="term" value="F:zinc ion binding"/>
    <property type="evidence" value="ECO:0007669"/>
    <property type="project" value="InterPro"/>
</dbReference>
<feature type="compositionally biased region" description="Low complexity" evidence="2">
    <location>
        <begin position="107"/>
        <end position="131"/>
    </location>
</feature>
<gene>
    <name evidence="3" type="ORF">UCREL1_652</name>
</gene>
<feature type="region of interest" description="Disordered" evidence="2">
    <location>
        <begin position="107"/>
        <end position="132"/>
    </location>
</feature>
<dbReference type="SUPFAM" id="SSF57701">
    <property type="entry name" value="Zn2/Cys6 DNA-binding domain"/>
    <property type="match status" value="1"/>
</dbReference>